<feature type="compositionally biased region" description="Basic and acidic residues" evidence="1">
    <location>
        <begin position="50"/>
        <end position="90"/>
    </location>
</feature>
<dbReference type="AlphaFoldDB" id="A0A0F5ENV9"/>
<dbReference type="RefSeq" id="WP_046099102.1">
    <property type="nucleotide sequence ID" value="NZ_CP081939.1"/>
</dbReference>
<dbReference type="Proteomes" id="UP000254620">
    <property type="component" value="Unassembled WGS sequence"/>
</dbReference>
<evidence type="ECO:0000259" key="2">
    <source>
        <dbReference type="Pfam" id="PF23843"/>
    </source>
</evidence>
<feature type="compositionally biased region" description="Low complexity" evidence="1">
    <location>
        <begin position="91"/>
        <end position="105"/>
    </location>
</feature>
<reference evidence="3 4" key="1">
    <citation type="submission" date="2018-06" db="EMBL/GenBank/DDBJ databases">
        <authorList>
            <consortium name="Pathogen Informatics"/>
            <person name="Doyle S."/>
        </authorList>
    </citation>
    <scope>NUCLEOTIDE SEQUENCE [LARGE SCALE GENOMIC DNA]</scope>
    <source>
        <strain evidence="3 4">NCTC10926</strain>
    </source>
</reference>
<organism evidence="3 4">
    <name type="scientific">Avibacterium paragallinarum</name>
    <name type="common">Haemophilus gallinarum</name>
    <dbReference type="NCBI Taxonomy" id="728"/>
    <lineage>
        <taxon>Bacteria</taxon>
        <taxon>Pseudomonadati</taxon>
        <taxon>Pseudomonadota</taxon>
        <taxon>Gammaproteobacteria</taxon>
        <taxon>Pasteurellales</taxon>
        <taxon>Pasteurellaceae</taxon>
        <taxon>Avibacterium</taxon>
    </lineage>
</organism>
<dbReference type="Pfam" id="PF23843">
    <property type="entry name" value="DUF7210"/>
    <property type="match status" value="1"/>
</dbReference>
<feature type="region of interest" description="Disordered" evidence="1">
    <location>
        <begin position="50"/>
        <end position="105"/>
    </location>
</feature>
<dbReference type="EMBL" id="UFSW01000001">
    <property type="protein sequence ID" value="SUU98629.1"/>
    <property type="molecule type" value="Genomic_DNA"/>
</dbReference>
<evidence type="ECO:0000313" key="3">
    <source>
        <dbReference type="EMBL" id="SUU98629.1"/>
    </source>
</evidence>
<proteinExistence type="predicted"/>
<dbReference type="OrthoDB" id="5691008at2"/>
<name>A0A0F5ENV9_AVIPA</name>
<protein>
    <recommendedName>
        <fullName evidence="2">DUF7210 domain-containing protein</fullName>
    </recommendedName>
</protein>
<sequence length="105" mass="11670">MNEKLLYAVIGTVAILHNGKRYEVGETLELTQEEAQNIALYVALTPEAKAAQEEATRQAEEAKRQAEEARRKAEEKERKARAAKEAKNNKEATTNTANANTENQA</sequence>
<feature type="domain" description="DUF7210" evidence="2">
    <location>
        <begin position="9"/>
        <end position="37"/>
    </location>
</feature>
<accession>A0A0F5ENV9</accession>
<gene>
    <name evidence="3" type="ORF">NCTC10926_02066</name>
</gene>
<evidence type="ECO:0000313" key="4">
    <source>
        <dbReference type="Proteomes" id="UP000254620"/>
    </source>
</evidence>
<dbReference type="InterPro" id="IPR055634">
    <property type="entry name" value="DUF7210"/>
</dbReference>
<evidence type="ECO:0000256" key="1">
    <source>
        <dbReference type="SAM" id="MobiDB-lite"/>
    </source>
</evidence>